<feature type="compositionally biased region" description="Gly residues" evidence="1">
    <location>
        <begin position="1"/>
        <end position="11"/>
    </location>
</feature>
<feature type="compositionally biased region" description="Pro residues" evidence="1">
    <location>
        <begin position="38"/>
        <end position="54"/>
    </location>
</feature>
<evidence type="ECO:0000256" key="1">
    <source>
        <dbReference type="SAM" id="MobiDB-lite"/>
    </source>
</evidence>
<evidence type="ECO:0000313" key="3">
    <source>
        <dbReference type="Proteomes" id="UP000652761"/>
    </source>
</evidence>
<dbReference type="EMBL" id="NMUH01000628">
    <property type="protein sequence ID" value="MQL82369.1"/>
    <property type="molecule type" value="Genomic_DNA"/>
</dbReference>
<organism evidence="2 3">
    <name type="scientific">Colocasia esculenta</name>
    <name type="common">Wild taro</name>
    <name type="synonym">Arum esculentum</name>
    <dbReference type="NCBI Taxonomy" id="4460"/>
    <lineage>
        <taxon>Eukaryota</taxon>
        <taxon>Viridiplantae</taxon>
        <taxon>Streptophyta</taxon>
        <taxon>Embryophyta</taxon>
        <taxon>Tracheophyta</taxon>
        <taxon>Spermatophyta</taxon>
        <taxon>Magnoliopsida</taxon>
        <taxon>Liliopsida</taxon>
        <taxon>Araceae</taxon>
        <taxon>Aroideae</taxon>
        <taxon>Colocasieae</taxon>
        <taxon>Colocasia</taxon>
    </lineage>
</organism>
<accession>A0A843URD8</accession>
<dbReference type="AlphaFoldDB" id="A0A843URD8"/>
<dbReference type="Proteomes" id="UP000652761">
    <property type="component" value="Unassembled WGS sequence"/>
</dbReference>
<name>A0A843URD8_COLES</name>
<feature type="region of interest" description="Disordered" evidence="1">
    <location>
        <begin position="1"/>
        <end position="23"/>
    </location>
</feature>
<evidence type="ECO:0000313" key="2">
    <source>
        <dbReference type="EMBL" id="MQL82369.1"/>
    </source>
</evidence>
<protein>
    <submittedName>
        <fullName evidence="2">Uncharacterized protein</fullName>
    </submittedName>
</protein>
<sequence>MDGRVGSGGWVGPSRPRPESGWSWAESARLQPILVDPPLIPPSPMGGWVFPPPSRVARGRPDSESADSAPSRPTLPSMGATTMSIKRSSFRRTEYHQYIRRGC</sequence>
<gene>
    <name evidence="2" type="ORF">Taro_014850</name>
</gene>
<keyword evidence="3" id="KW-1185">Reference proteome</keyword>
<feature type="region of interest" description="Disordered" evidence="1">
    <location>
        <begin position="36"/>
        <end position="82"/>
    </location>
</feature>
<proteinExistence type="predicted"/>
<comment type="caution">
    <text evidence="2">The sequence shown here is derived from an EMBL/GenBank/DDBJ whole genome shotgun (WGS) entry which is preliminary data.</text>
</comment>
<reference evidence="2" key="1">
    <citation type="submission" date="2017-07" db="EMBL/GenBank/DDBJ databases">
        <title>Taro Niue Genome Assembly and Annotation.</title>
        <authorList>
            <person name="Atibalentja N."/>
            <person name="Keating K."/>
            <person name="Fields C.J."/>
        </authorList>
    </citation>
    <scope>NUCLEOTIDE SEQUENCE</scope>
    <source>
        <strain evidence="2">Niue_2</strain>
        <tissue evidence="2">Leaf</tissue>
    </source>
</reference>